<gene>
    <name evidence="1" type="ORF">PACLA_8A077683</name>
</gene>
<name>A0A6S7HNZ0_PARCT</name>
<evidence type="ECO:0000313" key="1">
    <source>
        <dbReference type="EMBL" id="CAB4004930.1"/>
    </source>
</evidence>
<dbReference type="EMBL" id="CACRXK020005050">
    <property type="protein sequence ID" value="CAB4004930.1"/>
    <property type="molecule type" value="Genomic_DNA"/>
</dbReference>
<dbReference type="PANTHER" id="PTHR31511:SF12">
    <property type="entry name" value="RHO TERMINATION FACTOR N-TERMINAL DOMAIN-CONTAINING PROTEIN"/>
    <property type="match status" value="1"/>
</dbReference>
<comment type="caution">
    <text evidence="1">The sequence shown here is derived from an EMBL/GenBank/DDBJ whole genome shotgun (WGS) entry which is preliminary data.</text>
</comment>
<accession>A0A6S7HNZ0</accession>
<reference evidence="1" key="1">
    <citation type="submission" date="2020-04" db="EMBL/GenBank/DDBJ databases">
        <authorList>
            <person name="Alioto T."/>
            <person name="Alioto T."/>
            <person name="Gomez Garrido J."/>
        </authorList>
    </citation>
    <scope>NUCLEOTIDE SEQUENCE</scope>
    <source>
        <strain evidence="1">A484AB</strain>
    </source>
</reference>
<protein>
    <submittedName>
        <fullName evidence="1">NYNRIN, partial</fullName>
    </submittedName>
</protein>
<dbReference type="Proteomes" id="UP001152795">
    <property type="component" value="Unassembled WGS sequence"/>
</dbReference>
<organism evidence="1 2">
    <name type="scientific">Paramuricea clavata</name>
    <name type="common">Red gorgonian</name>
    <name type="synonym">Violescent sea-whip</name>
    <dbReference type="NCBI Taxonomy" id="317549"/>
    <lineage>
        <taxon>Eukaryota</taxon>
        <taxon>Metazoa</taxon>
        <taxon>Cnidaria</taxon>
        <taxon>Anthozoa</taxon>
        <taxon>Octocorallia</taxon>
        <taxon>Malacalcyonacea</taxon>
        <taxon>Plexauridae</taxon>
        <taxon>Paramuricea</taxon>
    </lineage>
</organism>
<dbReference type="AlphaFoldDB" id="A0A6S7HNZ0"/>
<dbReference type="OrthoDB" id="5976830at2759"/>
<evidence type="ECO:0000313" key="2">
    <source>
        <dbReference type="Proteomes" id="UP001152795"/>
    </source>
</evidence>
<sequence>MQGVAELGERIEVIANNMQKYMSFRVGKQLVFIDSMQFMSSSLGDLVENLDNDRFKRMRCEWKGQELEMLLEKGVYPYEHMNCWEKFNEKSLPEKSAFYSSLYEEEVNDDDYLRACKVYEKFNCSNLGDYYDLYLKTDVLLLADVFEDFRRGVAELGERIEVIANNMQKYMSFRVSKQLVFIDSMQFMSSSLGDLVENLDNDRFKRMRCEWKGQELEMLLEKGVYPYEHMNCWEKFNEKSLPEKSAFYSSLYEEEVNDDDYLRACKVYEKFNCSNLGDYYDLYLKTDVLLLADVFEDFRRVCLGSYKLDPAHYIFAPGLSWDAMLKRTGIRSDLLSNVDMYQFIEKGMRGGVSYIGHRYAKANNKYMSDYDSSKPSS</sequence>
<keyword evidence="2" id="KW-1185">Reference proteome</keyword>
<proteinExistence type="predicted"/>
<dbReference type="PANTHER" id="PTHR31511">
    <property type="entry name" value="PROTEIN CBG23764"/>
    <property type="match status" value="1"/>
</dbReference>